<dbReference type="InterPro" id="IPR055439">
    <property type="entry name" value="Beta-prop_EML_1st"/>
</dbReference>
<evidence type="ECO:0000313" key="8">
    <source>
        <dbReference type="Proteomes" id="UP000663870"/>
    </source>
</evidence>
<evidence type="ECO:0000256" key="1">
    <source>
        <dbReference type="ARBA" id="ARBA00022574"/>
    </source>
</evidence>
<dbReference type="InterPro" id="IPR003533">
    <property type="entry name" value="Doublecortin_dom"/>
</dbReference>
<dbReference type="Gene3D" id="3.10.20.230">
    <property type="entry name" value="Doublecortin domain"/>
    <property type="match status" value="1"/>
</dbReference>
<dbReference type="EMBL" id="CAJNOL010000275">
    <property type="protein sequence ID" value="CAF0978247.1"/>
    <property type="molecule type" value="Genomic_DNA"/>
</dbReference>
<dbReference type="Gene3D" id="2.130.10.10">
    <property type="entry name" value="YVTN repeat-like/Quinoprotein amine dehydrogenase"/>
    <property type="match status" value="2"/>
</dbReference>
<dbReference type="GO" id="GO:0035556">
    <property type="term" value="P:intracellular signal transduction"/>
    <property type="evidence" value="ECO:0007669"/>
    <property type="project" value="InterPro"/>
</dbReference>
<evidence type="ECO:0000256" key="2">
    <source>
        <dbReference type="ARBA" id="ARBA00022737"/>
    </source>
</evidence>
<keyword evidence="1" id="KW-0853">WD repeat</keyword>
<keyword evidence="2" id="KW-0677">Repeat</keyword>
<accession>A0A814CBM1</accession>
<dbReference type="InterPro" id="IPR015943">
    <property type="entry name" value="WD40/YVTN_repeat-like_dom_sf"/>
</dbReference>
<dbReference type="InterPro" id="IPR001680">
    <property type="entry name" value="WD40_rpt"/>
</dbReference>
<comment type="caution">
    <text evidence="5">The sequence shown here is derived from an EMBL/GenBank/DDBJ whole genome shotgun (WGS) entry which is preliminary data.</text>
</comment>
<dbReference type="CDD" id="cd01617">
    <property type="entry name" value="DCX"/>
    <property type="match status" value="1"/>
</dbReference>
<feature type="compositionally biased region" description="Polar residues" evidence="3">
    <location>
        <begin position="17"/>
        <end position="35"/>
    </location>
</feature>
<feature type="domain" description="Doublecortin" evidence="4">
    <location>
        <begin position="117"/>
        <end position="200"/>
    </location>
</feature>
<reference evidence="5" key="1">
    <citation type="submission" date="2021-02" db="EMBL/GenBank/DDBJ databases">
        <authorList>
            <person name="Nowell W R."/>
        </authorList>
    </citation>
    <scope>NUCLEOTIDE SEQUENCE</scope>
</reference>
<evidence type="ECO:0000313" key="5">
    <source>
        <dbReference type="EMBL" id="CAF0937864.1"/>
    </source>
</evidence>
<proteinExistence type="predicted"/>
<name>A0A814CBM1_9BILA</name>
<dbReference type="SUPFAM" id="SSF89837">
    <property type="entry name" value="Doublecortin (DC)"/>
    <property type="match status" value="1"/>
</dbReference>
<dbReference type="PANTHER" id="PTHR13720:SF33">
    <property type="entry name" value="HELP DOMAIN-CONTAINING PROTEIN"/>
    <property type="match status" value="1"/>
</dbReference>
<keyword evidence="8" id="KW-1185">Reference proteome</keyword>
<evidence type="ECO:0000259" key="4">
    <source>
        <dbReference type="PROSITE" id="PS50309"/>
    </source>
</evidence>
<dbReference type="SMART" id="SM00320">
    <property type="entry name" value="WD40"/>
    <property type="match status" value="6"/>
</dbReference>
<dbReference type="PANTHER" id="PTHR13720">
    <property type="entry name" value="WD-40 REPEAT PROTEIN"/>
    <property type="match status" value="1"/>
</dbReference>
<protein>
    <recommendedName>
        <fullName evidence="4">Doublecortin domain-containing protein</fullName>
    </recommendedName>
</protein>
<sequence length="957" mass="110493">MSAAETNRFDDNDDFQPRQSLSEQRHSMNNSVEQNNFDDHMSSSIIDNEDEQSQDLKHITKPKQFSQKPKIQNSKKLSKSMVITDNKSPSLQRNSSIKTLRPMAALPSIDRRAVQGILVRFFRNGDAYHPGVKVAINGLEIKSWEAFLNYLNRQPKLTLPSGGIQHVYSLNGQEIRSINKFQNRQSYVVTSGIFIKANYRHINDTFNDDSDVRIHQQNQFSNGNKRSTDLKSWYSSSSINGEQLYILPYSRLNMYEIMLLNRNLIKKFDQWLNEEVTDLLSHYIDNDIITHLYAITKFSFIEIKSFSHLFNTLRITDRFIGCTDAEFQHSKHYLSTIRPSDFFTNSLWPKKSINEFQKSIPKQDVKLFISWIHGYDGTKETTKTLYTLSENEILYVINSICIIYEPNSKQQRFYTKHNNPITCVTVHRYNSLVASSETILSKDRSYVSIHIWDYMKLETIVELRKEQFGTDISLLSFSPKSDDNFLLIVSRDKPKTILFIDWKRNEIIYSINTKSDKILSALFVFNTNEWIACISQQYLLFYRINWNSKPLKITIQREAEVQNIYTGAVASYNNGEKLIVGDKVGSVHVWCLINNEPKLVVIEESILENDVHIIVCINQEVVLLADDQNQMILWNVKLNTIKHISLKDTFGLIQSICSIRRGFIIGTKLNYILLKEFDTEQINVIMRGHTSPSICICSNKNTDYFFSISSDRYLFKWNNQTRSVEWSIKSPQLISCATLHPQRNIIALGTETSKLLIYDTLSSYYITTIILKINTGVKAVRFSPNGEDLAVGLQNGRICIFNVLGNGDFNLRTDGIFQNNNNTPIIDIIWSVDSNYLLAIYSDNNYNIWSIQSFDIVREQSLHNISWYQMTHPISCNTIDKSFIEMHTSAIVLSPNLVLCSGKDGQIRVFQNFQKRIIRTLDIGLDSIQNMIPSTSNNTYLLTINNNPAIIEIQLNI</sequence>
<evidence type="ECO:0000313" key="7">
    <source>
        <dbReference type="Proteomes" id="UP000663854"/>
    </source>
</evidence>
<dbReference type="Proteomes" id="UP000663870">
    <property type="component" value="Unassembled WGS sequence"/>
</dbReference>
<dbReference type="SUPFAM" id="SSF50978">
    <property type="entry name" value="WD40 repeat-like"/>
    <property type="match status" value="2"/>
</dbReference>
<dbReference type="SMART" id="SM00537">
    <property type="entry name" value="DCX"/>
    <property type="match status" value="1"/>
</dbReference>
<gene>
    <name evidence="6" type="ORF">JXQ802_LOCUS13038</name>
    <name evidence="5" type="ORF">PYM288_LOCUS11421</name>
</gene>
<dbReference type="Pfam" id="PF03607">
    <property type="entry name" value="DCX"/>
    <property type="match status" value="1"/>
</dbReference>
<evidence type="ECO:0000256" key="3">
    <source>
        <dbReference type="SAM" id="MobiDB-lite"/>
    </source>
</evidence>
<dbReference type="InterPro" id="IPR050630">
    <property type="entry name" value="WD_repeat_EMAP"/>
</dbReference>
<dbReference type="PROSITE" id="PS50309">
    <property type="entry name" value="DC"/>
    <property type="match status" value="1"/>
</dbReference>
<dbReference type="Proteomes" id="UP000663854">
    <property type="component" value="Unassembled WGS sequence"/>
</dbReference>
<evidence type="ECO:0000313" key="6">
    <source>
        <dbReference type="EMBL" id="CAF0978247.1"/>
    </source>
</evidence>
<dbReference type="Pfam" id="PF23409">
    <property type="entry name" value="Beta-prop_EML"/>
    <property type="match status" value="1"/>
</dbReference>
<dbReference type="EMBL" id="CAJNOH010000193">
    <property type="protein sequence ID" value="CAF0937864.1"/>
    <property type="molecule type" value="Genomic_DNA"/>
</dbReference>
<feature type="compositionally biased region" description="Polar residues" evidence="3">
    <location>
        <begin position="63"/>
        <end position="94"/>
    </location>
</feature>
<organism evidence="5 7">
    <name type="scientific">Rotaria sordida</name>
    <dbReference type="NCBI Taxonomy" id="392033"/>
    <lineage>
        <taxon>Eukaryota</taxon>
        <taxon>Metazoa</taxon>
        <taxon>Spiralia</taxon>
        <taxon>Gnathifera</taxon>
        <taxon>Rotifera</taxon>
        <taxon>Eurotatoria</taxon>
        <taxon>Bdelloidea</taxon>
        <taxon>Philodinida</taxon>
        <taxon>Philodinidae</taxon>
        <taxon>Rotaria</taxon>
    </lineage>
</organism>
<dbReference type="AlphaFoldDB" id="A0A814CBM1"/>
<dbReference type="InterPro" id="IPR036572">
    <property type="entry name" value="Doublecortin_dom_sf"/>
</dbReference>
<feature type="region of interest" description="Disordered" evidence="3">
    <location>
        <begin position="1"/>
        <end position="94"/>
    </location>
</feature>
<dbReference type="InterPro" id="IPR036322">
    <property type="entry name" value="WD40_repeat_dom_sf"/>
</dbReference>